<dbReference type="Proteomes" id="UP000244005">
    <property type="component" value="Unassembled WGS sequence"/>
</dbReference>
<evidence type="ECO:0000313" key="2">
    <source>
        <dbReference type="EMBL" id="PTQ32020.1"/>
    </source>
</evidence>
<protein>
    <submittedName>
        <fullName evidence="2">Uncharacterized protein</fullName>
    </submittedName>
</protein>
<reference evidence="3" key="1">
    <citation type="journal article" date="2017" name="Cell">
        <title>Insights into land plant evolution garnered from the Marchantia polymorpha genome.</title>
        <authorList>
            <person name="Bowman J.L."/>
            <person name="Kohchi T."/>
            <person name="Yamato K.T."/>
            <person name="Jenkins J."/>
            <person name="Shu S."/>
            <person name="Ishizaki K."/>
            <person name="Yamaoka S."/>
            <person name="Nishihama R."/>
            <person name="Nakamura Y."/>
            <person name="Berger F."/>
            <person name="Adam C."/>
            <person name="Aki S.S."/>
            <person name="Althoff F."/>
            <person name="Araki T."/>
            <person name="Arteaga-Vazquez M.A."/>
            <person name="Balasubrmanian S."/>
            <person name="Barry K."/>
            <person name="Bauer D."/>
            <person name="Boehm C.R."/>
            <person name="Briginshaw L."/>
            <person name="Caballero-Perez J."/>
            <person name="Catarino B."/>
            <person name="Chen F."/>
            <person name="Chiyoda S."/>
            <person name="Chovatia M."/>
            <person name="Davies K.M."/>
            <person name="Delmans M."/>
            <person name="Demura T."/>
            <person name="Dierschke T."/>
            <person name="Dolan L."/>
            <person name="Dorantes-Acosta A.E."/>
            <person name="Eklund D.M."/>
            <person name="Florent S.N."/>
            <person name="Flores-Sandoval E."/>
            <person name="Fujiyama A."/>
            <person name="Fukuzawa H."/>
            <person name="Galik B."/>
            <person name="Grimanelli D."/>
            <person name="Grimwood J."/>
            <person name="Grossniklaus U."/>
            <person name="Hamada T."/>
            <person name="Haseloff J."/>
            <person name="Hetherington A.J."/>
            <person name="Higo A."/>
            <person name="Hirakawa Y."/>
            <person name="Hundley H.N."/>
            <person name="Ikeda Y."/>
            <person name="Inoue K."/>
            <person name="Inoue S.I."/>
            <person name="Ishida S."/>
            <person name="Jia Q."/>
            <person name="Kakita M."/>
            <person name="Kanazawa T."/>
            <person name="Kawai Y."/>
            <person name="Kawashima T."/>
            <person name="Kennedy M."/>
            <person name="Kinose K."/>
            <person name="Kinoshita T."/>
            <person name="Kohara Y."/>
            <person name="Koide E."/>
            <person name="Komatsu K."/>
            <person name="Kopischke S."/>
            <person name="Kubo M."/>
            <person name="Kyozuka J."/>
            <person name="Lagercrantz U."/>
            <person name="Lin S.S."/>
            <person name="Lindquist E."/>
            <person name="Lipzen A.M."/>
            <person name="Lu C.W."/>
            <person name="De Luna E."/>
            <person name="Martienssen R.A."/>
            <person name="Minamino N."/>
            <person name="Mizutani M."/>
            <person name="Mizutani M."/>
            <person name="Mochizuki N."/>
            <person name="Monte I."/>
            <person name="Mosher R."/>
            <person name="Nagasaki H."/>
            <person name="Nakagami H."/>
            <person name="Naramoto S."/>
            <person name="Nishitani K."/>
            <person name="Ohtani M."/>
            <person name="Okamoto T."/>
            <person name="Okumura M."/>
            <person name="Phillips J."/>
            <person name="Pollak B."/>
            <person name="Reinders A."/>
            <person name="Rovekamp M."/>
            <person name="Sano R."/>
            <person name="Sawa S."/>
            <person name="Schmid M.W."/>
            <person name="Shirakawa M."/>
            <person name="Solano R."/>
            <person name="Spunde A."/>
            <person name="Suetsugu N."/>
            <person name="Sugano S."/>
            <person name="Sugiyama A."/>
            <person name="Sun R."/>
            <person name="Suzuki Y."/>
            <person name="Takenaka M."/>
            <person name="Takezawa D."/>
            <person name="Tomogane H."/>
            <person name="Tsuzuki M."/>
            <person name="Ueda T."/>
            <person name="Umeda M."/>
            <person name="Ward J.M."/>
            <person name="Watanabe Y."/>
            <person name="Yazaki K."/>
            <person name="Yokoyama R."/>
            <person name="Yoshitake Y."/>
            <person name="Yotsui I."/>
            <person name="Zachgo S."/>
            <person name="Schmutz J."/>
        </authorList>
    </citation>
    <scope>NUCLEOTIDE SEQUENCE [LARGE SCALE GENOMIC DNA]</scope>
    <source>
        <strain evidence="3">Tak-1</strain>
    </source>
</reference>
<keyword evidence="3" id="KW-1185">Reference proteome</keyword>
<organism evidence="2 3">
    <name type="scientific">Marchantia polymorpha</name>
    <name type="common">Common liverwort</name>
    <name type="synonym">Marchantia aquatica</name>
    <dbReference type="NCBI Taxonomy" id="3197"/>
    <lineage>
        <taxon>Eukaryota</taxon>
        <taxon>Viridiplantae</taxon>
        <taxon>Streptophyta</taxon>
        <taxon>Embryophyta</taxon>
        <taxon>Marchantiophyta</taxon>
        <taxon>Marchantiopsida</taxon>
        <taxon>Marchantiidae</taxon>
        <taxon>Marchantiales</taxon>
        <taxon>Marchantiaceae</taxon>
        <taxon>Marchantia</taxon>
    </lineage>
</organism>
<proteinExistence type="predicted"/>
<gene>
    <name evidence="2" type="ORF">MARPO_0103s0002</name>
</gene>
<evidence type="ECO:0000256" key="1">
    <source>
        <dbReference type="SAM" id="MobiDB-lite"/>
    </source>
</evidence>
<dbReference type="EMBL" id="KZ772775">
    <property type="protein sequence ID" value="PTQ32020.1"/>
    <property type="molecule type" value="Genomic_DNA"/>
</dbReference>
<feature type="region of interest" description="Disordered" evidence="1">
    <location>
        <begin position="1"/>
        <end position="49"/>
    </location>
</feature>
<sequence>MNWQLTEPDSHSKAKYGHPVGEARCSIPDLKPSPAQPSRNPHSGLEVAAASRTNRCSWRVDIERCRSRADGRTTGTDLERVFSPELLSWAGGLAEPLIVWRSALRNRVSRTAPWLQQTCS</sequence>
<dbReference type="AlphaFoldDB" id="A0A2R6WDU3"/>
<evidence type="ECO:0000313" key="3">
    <source>
        <dbReference type="Proteomes" id="UP000244005"/>
    </source>
</evidence>
<name>A0A2R6WDU3_MARPO</name>
<accession>A0A2R6WDU3</accession>